<keyword evidence="2" id="KW-0150">Chloroplast</keyword>
<reference evidence="2" key="1">
    <citation type="submission" date="2017-03" db="EMBL/GenBank/DDBJ databases">
        <title>Chloroplast genome evolution in siphonous green algae.</title>
        <authorList>
            <person name="Cremen M.C."/>
            <person name="Marcelino V.R."/>
            <person name="Verbruggen H."/>
        </authorList>
    </citation>
    <scope>NUCLEOTIDE SEQUENCE</scope>
</reference>
<feature type="transmembrane region" description="Helical" evidence="1">
    <location>
        <begin position="50"/>
        <end position="73"/>
    </location>
</feature>
<dbReference type="EMBL" id="KY819063">
    <property type="protein sequence ID" value="ARO74128.1"/>
    <property type="molecule type" value="Genomic_DNA"/>
</dbReference>
<keyword evidence="1" id="KW-0812">Transmembrane</keyword>
<protein>
    <recommendedName>
        <fullName evidence="3">Ycf20</fullName>
    </recommendedName>
</protein>
<evidence type="ECO:0000313" key="2">
    <source>
        <dbReference type="EMBL" id="ARO74128.1"/>
    </source>
</evidence>
<evidence type="ECO:0000256" key="1">
    <source>
        <dbReference type="SAM" id="Phobius"/>
    </source>
</evidence>
<sequence length="105" mass="12415">MPTKSIKAKNYVKKKINFLLKNLDFIFEYFFIGFIIGNIFGSFLVFFRPWFIWDGLLMICLILILESGNYLFFKISKKQKKFHSYLSIRTGLLIGFFIDAYKVGS</sequence>
<name>A0A2P0QIU7_9CHLO</name>
<keyword evidence="2" id="KW-0934">Plastid</keyword>
<gene>
    <name evidence="2" type="primary">ycf20</name>
</gene>
<keyword evidence="1" id="KW-0472">Membrane</keyword>
<geneLocation type="chloroplast" evidence="2"/>
<dbReference type="GeneID" id="37277611"/>
<feature type="transmembrane region" description="Helical" evidence="1">
    <location>
        <begin position="23"/>
        <end position="44"/>
    </location>
</feature>
<keyword evidence="1" id="KW-1133">Transmembrane helix</keyword>
<organism evidence="2">
    <name type="scientific">Bryopsis sp. HV04063</name>
    <dbReference type="NCBI Taxonomy" id="1979421"/>
    <lineage>
        <taxon>Eukaryota</taxon>
        <taxon>Viridiplantae</taxon>
        <taxon>Chlorophyta</taxon>
        <taxon>core chlorophytes</taxon>
        <taxon>Ulvophyceae</taxon>
        <taxon>TCBD clade</taxon>
        <taxon>Bryopsidales</taxon>
        <taxon>Bryopsidineae</taxon>
        <taxon>Bryopsidaceae</taxon>
        <taxon>Bryopsis</taxon>
    </lineage>
</organism>
<accession>A0A2P0QIU7</accession>
<evidence type="ECO:0008006" key="3">
    <source>
        <dbReference type="Google" id="ProtNLM"/>
    </source>
</evidence>
<dbReference type="AlphaFoldDB" id="A0A2P0QIU7"/>
<dbReference type="RefSeq" id="YP_009472432.1">
    <property type="nucleotide sequence ID" value="NC_037363.1"/>
</dbReference>
<proteinExistence type="predicted"/>